<dbReference type="InterPro" id="IPR003607">
    <property type="entry name" value="HD/PDEase_dom"/>
</dbReference>
<dbReference type="Proteomes" id="UP001501585">
    <property type="component" value="Unassembled WGS sequence"/>
</dbReference>
<evidence type="ECO:0000259" key="1">
    <source>
        <dbReference type="Pfam" id="PF01966"/>
    </source>
</evidence>
<accession>A0ABP5E5N0</accession>
<dbReference type="PANTHER" id="PTHR35569:SF1">
    <property type="entry name" value="CYANAMIDE HYDRATASE DDI2-RELATED"/>
    <property type="match status" value="1"/>
</dbReference>
<proteinExistence type="predicted"/>
<dbReference type="InterPro" id="IPR006674">
    <property type="entry name" value="HD_domain"/>
</dbReference>
<dbReference type="Pfam" id="PF01966">
    <property type="entry name" value="HD"/>
    <property type="match status" value="1"/>
</dbReference>
<dbReference type="PANTHER" id="PTHR35569">
    <property type="entry name" value="CYANAMIDE HYDRATASE DDI2-RELATED"/>
    <property type="match status" value="1"/>
</dbReference>
<organism evidence="2 3">
    <name type="scientific">Nocardiopsis rhodophaea</name>
    <dbReference type="NCBI Taxonomy" id="280238"/>
    <lineage>
        <taxon>Bacteria</taxon>
        <taxon>Bacillati</taxon>
        <taxon>Actinomycetota</taxon>
        <taxon>Actinomycetes</taxon>
        <taxon>Streptosporangiales</taxon>
        <taxon>Nocardiopsidaceae</taxon>
        <taxon>Nocardiopsis</taxon>
    </lineage>
</organism>
<name>A0ABP5E5N0_9ACTN</name>
<gene>
    <name evidence="2" type="ORF">GCM10009799_17520</name>
</gene>
<sequence>MSDLFTRFDCPDTTLTRAAWRFVTDAQELFLANHSARTYLFGRALAEGHGLRAGRDFDDELLFLGCVLHDLGLAGTGDNRQRFEVDGADRAAGFLREEGVDAERVTVVWDAIALHTSVGIAERKSPEIAFTHAGAGCDLFGPPRDALAKEYIADVHAVFPRLNVGDAIASAVVEQAVANPAKAAPLTFPAHLAAELRPGALALPTWSQMTSAEHW</sequence>
<evidence type="ECO:0000313" key="2">
    <source>
        <dbReference type="EMBL" id="GAA1992117.1"/>
    </source>
</evidence>
<evidence type="ECO:0000313" key="3">
    <source>
        <dbReference type="Proteomes" id="UP001501585"/>
    </source>
</evidence>
<dbReference type="RefSeq" id="WP_344161388.1">
    <property type="nucleotide sequence ID" value="NZ_BAAAPC010000006.1"/>
</dbReference>
<protein>
    <recommendedName>
        <fullName evidence="1">HD domain-containing protein</fullName>
    </recommendedName>
</protein>
<feature type="domain" description="HD" evidence="1">
    <location>
        <begin position="32"/>
        <end position="121"/>
    </location>
</feature>
<keyword evidence="3" id="KW-1185">Reference proteome</keyword>
<dbReference type="SUPFAM" id="SSF109604">
    <property type="entry name" value="HD-domain/PDEase-like"/>
    <property type="match status" value="1"/>
</dbReference>
<reference evidence="3" key="1">
    <citation type="journal article" date="2019" name="Int. J. Syst. Evol. Microbiol.">
        <title>The Global Catalogue of Microorganisms (GCM) 10K type strain sequencing project: providing services to taxonomists for standard genome sequencing and annotation.</title>
        <authorList>
            <consortium name="The Broad Institute Genomics Platform"/>
            <consortium name="The Broad Institute Genome Sequencing Center for Infectious Disease"/>
            <person name="Wu L."/>
            <person name="Ma J."/>
        </authorList>
    </citation>
    <scope>NUCLEOTIDE SEQUENCE [LARGE SCALE GENOMIC DNA]</scope>
    <source>
        <strain evidence="3">JCM 15313</strain>
    </source>
</reference>
<comment type="caution">
    <text evidence="2">The sequence shown here is derived from an EMBL/GenBank/DDBJ whole genome shotgun (WGS) entry which is preliminary data.</text>
</comment>
<dbReference type="Gene3D" id="1.10.3210.10">
    <property type="entry name" value="Hypothetical protein af1432"/>
    <property type="match status" value="1"/>
</dbReference>
<dbReference type="CDD" id="cd00077">
    <property type="entry name" value="HDc"/>
    <property type="match status" value="1"/>
</dbReference>
<dbReference type="EMBL" id="BAAAPC010000006">
    <property type="protein sequence ID" value="GAA1992117.1"/>
    <property type="molecule type" value="Genomic_DNA"/>
</dbReference>